<dbReference type="RefSeq" id="WP_270453748.1">
    <property type="nucleotide sequence ID" value="NZ_JADPIE010000003.1"/>
</dbReference>
<comment type="caution">
    <text evidence="1">The sequence shown here is derived from an EMBL/GenBank/DDBJ whole genome shotgun (WGS) entry which is preliminary data.</text>
</comment>
<dbReference type="AlphaFoldDB" id="A0A931AU49"/>
<dbReference type="EMBL" id="JADPIE010000003">
    <property type="protein sequence ID" value="MBF8436830.1"/>
    <property type="molecule type" value="Genomic_DNA"/>
</dbReference>
<dbReference type="Proteomes" id="UP000621436">
    <property type="component" value="Unassembled WGS sequence"/>
</dbReference>
<keyword evidence="2" id="KW-1185">Reference proteome</keyword>
<proteinExistence type="predicted"/>
<evidence type="ECO:0000313" key="1">
    <source>
        <dbReference type="EMBL" id="MBF8436830.1"/>
    </source>
</evidence>
<organism evidence="1 2">
    <name type="scientific">Halonatronomonas betaini</name>
    <dbReference type="NCBI Taxonomy" id="2778430"/>
    <lineage>
        <taxon>Bacteria</taxon>
        <taxon>Bacillati</taxon>
        <taxon>Bacillota</taxon>
        <taxon>Clostridia</taxon>
        <taxon>Halanaerobiales</taxon>
        <taxon>Halarsenatibacteraceae</taxon>
        <taxon>Halonatronomonas</taxon>
    </lineage>
</organism>
<reference evidence="1" key="1">
    <citation type="submission" date="2020-11" db="EMBL/GenBank/DDBJ databases">
        <title>Halonatronomonas betainensis gen. nov., sp. nov. a novel haloalkaliphilic representative of the family Halanaerobiacae capable of betaine degradation.</title>
        <authorList>
            <person name="Boltyanskaya Y."/>
            <person name="Kevbrin V."/>
            <person name="Detkova E."/>
            <person name="Grouzdev D.S."/>
            <person name="Koziaeva V."/>
            <person name="Zhilina T."/>
        </authorList>
    </citation>
    <scope>NUCLEOTIDE SEQUENCE</scope>
    <source>
        <strain evidence="1">Z-7014</strain>
    </source>
</reference>
<name>A0A931AU49_9FIRM</name>
<accession>A0A931AU49</accession>
<protein>
    <submittedName>
        <fullName evidence="1">Uncharacterized protein</fullName>
    </submittedName>
</protein>
<gene>
    <name evidence="1" type="ORF">I0Q91_07070</name>
</gene>
<sequence>MEKFVAIFIALLLIFGYGTGGLPDGDFGMPDEPEVEEEQITGGQTRDVREDEDIYREFQRQIAGNATVDLETEDGDIYVRFEEQIAGTARVNLTAATGDIYVHFADDLTGNASVNINAPNGRVIFANQSSTIEEYISRGNLDVSAGQDIDYITGSIF</sequence>
<evidence type="ECO:0000313" key="2">
    <source>
        <dbReference type="Proteomes" id="UP000621436"/>
    </source>
</evidence>